<accession>A0AAN7R4V2</accession>
<dbReference type="GO" id="GO:0003680">
    <property type="term" value="F:minor groove of adenine-thymine-rich DNA binding"/>
    <property type="evidence" value="ECO:0007669"/>
    <property type="project" value="UniProtKB-UniRule"/>
</dbReference>
<dbReference type="InterPro" id="IPR039605">
    <property type="entry name" value="AHL"/>
</dbReference>
<evidence type="ECO:0000256" key="4">
    <source>
        <dbReference type="ARBA" id="ARBA00023242"/>
    </source>
</evidence>
<dbReference type="EMBL" id="JAXQNO010000010">
    <property type="protein sequence ID" value="KAK4789842.1"/>
    <property type="molecule type" value="Genomic_DNA"/>
</dbReference>
<dbReference type="PANTHER" id="PTHR31500">
    <property type="entry name" value="AT-HOOK MOTIF NUCLEAR-LOCALIZED PROTEIN 9"/>
    <property type="match status" value="1"/>
</dbReference>
<keyword evidence="9" id="KW-1185">Reference proteome</keyword>
<reference evidence="8 9" key="1">
    <citation type="journal article" date="2023" name="Hortic Res">
        <title>Pangenome of water caltrop reveals structural variations and asymmetric subgenome divergence after allopolyploidization.</title>
        <authorList>
            <person name="Zhang X."/>
            <person name="Chen Y."/>
            <person name="Wang L."/>
            <person name="Yuan Y."/>
            <person name="Fang M."/>
            <person name="Shi L."/>
            <person name="Lu R."/>
            <person name="Comes H.P."/>
            <person name="Ma Y."/>
            <person name="Chen Y."/>
            <person name="Huang G."/>
            <person name="Zhou Y."/>
            <person name="Zheng Z."/>
            <person name="Qiu Y."/>
        </authorList>
    </citation>
    <scope>NUCLEOTIDE SEQUENCE [LARGE SCALE GENOMIC DNA]</scope>
    <source>
        <strain evidence="8">F231</strain>
    </source>
</reference>
<keyword evidence="2 5" id="KW-0238">DNA-binding</keyword>
<dbReference type="GO" id="GO:0005634">
    <property type="term" value="C:nucleus"/>
    <property type="evidence" value="ECO:0007669"/>
    <property type="project" value="UniProtKB-SubCell"/>
</dbReference>
<evidence type="ECO:0000313" key="8">
    <source>
        <dbReference type="EMBL" id="KAK4789842.1"/>
    </source>
</evidence>
<evidence type="ECO:0000256" key="3">
    <source>
        <dbReference type="ARBA" id="ARBA00023163"/>
    </source>
</evidence>
<evidence type="ECO:0000259" key="7">
    <source>
        <dbReference type="PROSITE" id="PS51742"/>
    </source>
</evidence>
<evidence type="ECO:0000313" key="9">
    <source>
        <dbReference type="Proteomes" id="UP001346149"/>
    </source>
</evidence>
<gene>
    <name evidence="8" type="ORF">SAY86_017146</name>
</gene>
<feature type="region of interest" description="Disordered" evidence="6">
    <location>
        <begin position="1"/>
        <end position="79"/>
    </location>
</feature>
<name>A0AAN7R4V2_TRANT</name>
<evidence type="ECO:0000256" key="1">
    <source>
        <dbReference type="ARBA" id="ARBA00023015"/>
    </source>
</evidence>
<dbReference type="SUPFAM" id="SSF117856">
    <property type="entry name" value="AF0104/ALDC/Ptd012-like"/>
    <property type="match status" value="1"/>
</dbReference>
<comment type="domain">
    <text evidence="5">The PPC domain mediates interactions between AHL proteins.</text>
</comment>
<comment type="function">
    <text evidence="5">Transcription factor that specifically binds AT-rich DNA sequences related to the nuclear matrix attachment regions (MARs).</text>
</comment>
<proteinExistence type="predicted"/>
<dbReference type="InterPro" id="IPR005175">
    <property type="entry name" value="PPC_dom"/>
</dbReference>
<keyword evidence="1 5" id="KW-0805">Transcription regulation</keyword>
<comment type="subcellular location">
    <subcellularLocation>
        <location evidence="5">Nucleus</location>
    </subcellularLocation>
</comment>
<dbReference type="Proteomes" id="UP001346149">
    <property type="component" value="Unassembled WGS sequence"/>
</dbReference>
<keyword evidence="4 5" id="KW-0539">Nucleus</keyword>
<feature type="compositionally biased region" description="Polar residues" evidence="6">
    <location>
        <begin position="23"/>
        <end position="34"/>
    </location>
</feature>
<dbReference type="AlphaFoldDB" id="A0AAN7R4V2"/>
<evidence type="ECO:0000256" key="2">
    <source>
        <dbReference type="ARBA" id="ARBA00023125"/>
    </source>
</evidence>
<organism evidence="8 9">
    <name type="scientific">Trapa natans</name>
    <name type="common">Water chestnut</name>
    <dbReference type="NCBI Taxonomy" id="22666"/>
    <lineage>
        <taxon>Eukaryota</taxon>
        <taxon>Viridiplantae</taxon>
        <taxon>Streptophyta</taxon>
        <taxon>Embryophyta</taxon>
        <taxon>Tracheophyta</taxon>
        <taxon>Spermatophyta</taxon>
        <taxon>Magnoliopsida</taxon>
        <taxon>eudicotyledons</taxon>
        <taxon>Gunneridae</taxon>
        <taxon>Pentapetalae</taxon>
        <taxon>rosids</taxon>
        <taxon>malvids</taxon>
        <taxon>Myrtales</taxon>
        <taxon>Lythraceae</taxon>
        <taxon>Trapa</taxon>
    </lineage>
</organism>
<dbReference type="CDD" id="cd11378">
    <property type="entry name" value="DUF296"/>
    <property type="match status" value="1"/>
</dbReference>
<dbReference type="PROSITE" id="PS51742">
    <property type="entry name" value="PPC"/>
    <property type="match status" value="1"/>
</dbReference>
<comment type="caution">
    <text evidence="8">The sequence shown here is derived from an EMBL/GenBank/DDBJ whole genome shotgun (WGS) entry which is preliminary data.</text>
</comment>
<evidence type="ECO:0000256" key="6">
    <source>
        <dbReference type="SAM" id="MobiDB-lite"/>
    </source>
</evidence>
<protein>
    <recommendedName>
        <fullName evidence="5">AT-hook motif nuclear-localized protein</fullName>
    </recommendedName>
</protein>
<evidence type="ECO:0000256" key="5">
    <source>
        <dbReference type="RuleBase" id="RU367031"/>
    </source>
</evidence>
<keyword evidence="3 5" id="KW-0804">Transcription</keyword>
<feature type="compositionally biased region" description="Polar residues" evidence="6">
    <location>
        <begin position="1"/>
        <end position="13"/>
    </location>
</feature>
<sequence length="331" mass="34730">MASVGGSVSSEETAPSHKAPLVSENTNPNTSSLERPSAVQDPAVTVAVAAAPENGASMGSLNEKKKRGRPRNYRPDGVALSPMPISVSVPLTGQFSPWRPDNFVPVEPVKKKHKFEFLNAGLGDKLSYFVGANFTPHVITVNPGEDVLMKIMSFSQQGSRAICILSANGTVSNVSIHQPASLWGTLTYEGQFEIISLSGSYMPVESDGTMGRSGGMTVSLAGADGQVLGGGLAGLLIAGSPVQVVIGSFLPGYQQEHNPKKQRVEASSILTSTVPNHVITEETAASCGGIKLITAATSFFNGESIFPVLSLANSMDENRISFLAEESSRPI</sequence>
<feature type="domain" description="PPC" evidence="7">
    <location>
        <begin position="131"/>
        <end position="271"/>
    </location>
</feature>
<dbReference type="Pfam" id="PF03479">
    <property type="entry name" value="PCC"/>
    <property type="match status" value="1"/>
</dbReference>
<dbReference type="PANTHER" id="PTHR31500:SF18">
    <property type="entry name" value="AT-HOOK MOTIF NUCLEAR-LOCALIZED PROTEIN 3"/>
    <property type="match status" value="1"/>
</dbReference>
<dbReference type="Gene3D" id="3.30.1330.80">
    <property type="entry name" value="Hypothetical protein, similar to alpha- acetolactate decarboxylase, domain 2"/>
    <property type="match status" value="1"/>
</dbReference>
<feature type="compositionally biased region" description="Low complexity" evidence="6">
    <location>
        <begin position="38"/>
        <end position="51"/>
    </location>
</feature>